<keyword evidence="6 7" id="KW-0961">Cell wall biogenesis/degradation</keyword>
<keyword evidence="4 7" id="KW-0133">Cell shape</keyword>
<evidence type="ECO:0000313" key="10">
    <source>
        <dbReference type="Proteomes" id="UP000617355"/>
    </source>
</evidence>
<dbReference type="RefSeq" id="WP_188525614.1">
    <property type="nucleotide sequence ID" value="NZ_BMGI01000001.1"/>
</dbReference>
<comment type="caution">
    <text evidence="9">The sequence shown here is derived from an EMBL/GenBank/DDBJ whole genome shotgun (WGS) entry which is preliminary data.</text>
</comment>
<dbReference type="InterPro" id="IPR005490">
    <property type="entry name" value="LD_TPept_cat_dom"/>
</dbReference>
<evidence type="ECO:0000256" key="3">
    <source>
        <dbReference type="ARBA" id="ARBA00022679"/>
    </source>
</evidence>
<dbReference type="PROSITE" id="PS52029">
    <property type="entry name" value="LD_TPASE"/>
    <property type="match status" value="1"/>
</dbReference>
<feature type="domain" description="L,D-TPase catalytic" evidence="8">
    <location>
        <begin position="1"/>
        <end position="162"/>
    </location>
</feature>
<keyword evidence="3" id="KW-0808">Transferase</keyword>
<accession>A0ABQ1Q9G0</accession>
<proteinExistence type="inferred from homology"/>
<dbReference type="EMBL" id="BMGI01000001">
    <property type="protein sequence ID" value="GGD19872.1"/>
    <property type="molecule type" value="Genomic_DNA"/>
</dbReference>
<dbReference type="PANTHER" id="PTHR38589:SF1">
    <property type="entry name" value="BLR0621 PROTEIN"/>
    <property type="match status" value="1"/>
</dbReference>
<evidence type="ECO:0000256" key="6">
    <source>
        <dbReference type="ARBA" id="ARBA00023316"/>
    </source>
</evidence>
<evidence type="ECO:0000256" key="1">
    <source>
        <dbReference type="ARBA" id="ARBA00004752"/>
    </source>
</evidence>
<dbReference type="Pfam" id="PF03734">
    <property type="entry name" value="YkuD"/>
    <property type="match status" value="1"/>
</dbReference>
<evidence type="ECO:0000256" key="7">
    <source>
        <dbReference type="PROSITE-ProRule" id="PRU01373"/>
    </source>
</evidence>
<comment type="pathway">
    <text evidence="1 7">Cell wall biogenesis; peptidoglycan biosynthesis.</text>
</comment>
<dbReference type="Proteomes" id="UP000617355">
    <property type="component" value="Unassembled WGS sequence"/>
</dbReference>
<name>A0ABQ1Q9G0_9RHOB</name>
<protein>
    <recommendedName>
        <fullName evidence="8">L,D-TPase catalytic domain-containing protein</fullName>
    </recommendedName>
</protein>
<reference evidence="10" key="1">
    <citation type="journal article" date="2019" name="Int. J. Syst. Evol. Microbiol.">
        <title>The Global Catalogue of Microorganisms (GCM) 10K type strain sequencing project: providing services to taxonomists for standard genome sequencing and annotation.</title>
        <authorList>
            <consortium name="The Broad Institute Genomics Platform"/>
            <consortium name="The Broad Institute Genome Sequencing Center for Infectious Disease"/>
            <person name="Wu L."/>
            <person name="Ma J."/>
        </authorList>
    </citation>
    <scope>NUCLEOTIDE SEQUENCE [LARGE SCALE GENOMIC DNA]</scope>
    <source>
        <strain evidence="10">CGMCC 1.12922</strain>
    </source>
</reference>
<feature type="active site" description="Nucleophile" evidence="7">
    <location>
        <position position="138"/>
    </location>
</feature>
<evidence type="ECO:0000256" key="2">
    <source>
        <dbReference type="ARBA" id="ARBA00005992"/>
    </source>
</evidence>
<evidence type="ECO:0000256" key="5">
    <source>
        <dbReference type="ARBA" id="ARBA00022984"/>
    </source>
</evidence>
<keyword evidence="10" id="KW-1185">Reference proteome</keyword>
<keyword evidence="5 7" id="KW-0573">Peptidoglycan synthesis</keyword>
<dbReference type="PANTHER" id="PTHR38589">
    <property type="entry name" value="BLR0621 PROTEIN"/>
    <property type="match status" value="1"/>
</dbReference>
<sequence length="163" mass="18400">MVVTRWGARFMGRRFPVSIGRGGMTLNKREGDGATPAGVWHLLHGGYRADRGARPGTALPLAAIGPRDIWSDDPDDPDYNQWRQGPGYRFSHEALRRADPLYDLVLASDWNYPLAKPGRGSAIFVHVWRRPRYPTAGCIAFRCDHLAWILARWRPGSRIIVQP</sequence>
<feature type="active site" description="Proton donor/acceptor" evidence="7">
    <location>
        <position position="126"/>
    </location>
</feature>
<dbReference type="SUPFAM" id="SSF141523">
    <property type="entry name" value="L,D-transpeptidase catalytic domain-like"/>
    <property type="match status" value="1"/>
</dbReference>
<comment type="similarity">
    <text evidence="2">Belongs to the YkuD family.</text>
</comment>
<organism evidence="9 10">
    <name type="scientific">Sinisalibacter lacisalsi</name>
    <dbReference type="NCBI Taxonomy" id="1526570"/>
    <lineage>
        <taxon>Bacteria</taxon>
        <taxon>Pseudomonadati</taxon>
        <taxon>Pseudomonadota</taxon>
        <taxon>Alphaproteobacteria</taxon>
        <taxon>Rhodobacterales</taxon>
        <taxon>Roseobacteraceae</taxon>
        <taxon>Sinisalibacter</taxon>
    </lineage>
</organism>
<evidence type="ECO:0000313" key="9">
    <source>
        <dbReference type="EMBL" id="GGD19872.1"/>
    </source>
</evidence>
<dbReference type="InterPro" id="IPR038063">
    <property type="entry name" value="Transpep_catalytic_dom"/>
</dbReference>
<evidence type="ECO:0000259" key="8">
    <source>
        <dbReference type="PROSITE" id="PS52029"/>
    </source>
</evidence>
<evidence type="ECO:0000256" key="4">
    <source>
        <dbReference type="ARBA" id="ARBA00022960"/>
    </source>
</evidence>
<gene>
    <name evidence="9" type="ORF">GCM10011358_00590</name>
</gene>